<dbReference type="GO" id="GO:0016887">
    <property type="term" value="F:ATP hydrolysis activity"/>
    <property type="evidence" value="ECO:0007669"/>
    <property type="project" value="InterPro"/>
</dbReference>
<dbReference type="PANTHER" id="PTHR11669">
    <property type="entry name" value="REPLICATION FACTOR C / DNA POLYMERASE III GAMMA-TAU SUBUNIT"/>
    <property type="match status" value="1"/>
</dbReference>
<name>A0A1R3U4Z5_9HYPH</name>
<accession>A0A1R3U4Z5</accession>
<keyword evidence="3" id="KW-0067">ATP-binding</keyword>
<evidence type="ECO:0000313" key="6">
    <source>
        <dbReference type="Proteomes" id="UP000187891"/>
    </source>
</evidence>
<dbReference type="CDD" id="cd00009">
    <property type="entry name" value="AAA"/>
    <property type="match status" value="1"/>
</dbReference>
<evidence type="ECO:0000259" key="4">
    <source>
        <dbReference type="Pfam" id="PF00004"/>
    </source>
</evidence>
<reference evidence="6" key="1">
    <citation type="submission" date="2016-10" db="EMBL/GenBank/DDBJ databases">
        <authorList>
            <person name="Wibberg D."/>
        </authorList>
    </citation>
    <scope>NUCLEOTIDE SEQUENCE [LARGE SCALE GENOMIC DNA]</scope>
</reference>
<keyword evidence="2" id="KW-0547">Nucleotide-binding</keyword>
<sequence length="220" mass="24909">MSLERIYSPKTKLYYQWLNADLKPKLQFHLDGSSVRPLLLFGPPGSGKSKVASLLPHMICPKLDPEMNLHRTSGLGLNAKGVEWINEFSKRSAWNEKRMNVIVIDEVDDAHISAMNGFKGFLDEVNQREDPVLVIMTTNHAQKISKPVLSRCEAVYVGPPAPTDLLPFAMDIMEKEGFPMDATKLLPILQFKAQDGLEYREMYKRLERLLAKIRAEQSVG</sequence>
<dbReference type="PANTHER" id="PTHR11669:SF20">
    <property type="entry name" value="REPLICATION FACTOR C SUBUNIT 4"/>
    <property type="match status" value="1"/>
</dbReference>
<dbReference type="GO" id="GO:0003689">
    <property type="term" value="F:DNA clamp loader activity"/>
    <property type="evidence" value="ECO:0007669"/>
    <property type="project" value="TreeGrafter"/>
</dbReference>
<dbReference type="InterPro" id="IPR027417">
    <property type="entry name" value="P-loop_NTPase"/>
</dbReference>
<dbReference type="STRING" id="1907666.DSM25559_5281"/>
<evidence type="ECO:0000256" key="1">
    <source>
        <dbReference type="ARBA" id="ARBA00022705"/>
    </source>
</evidence>
<dbReference type="GO" id="GO:0006281">
    <property type="term" value="P:DNA repair"/>
    <property type="evidence" value="ECO:0007669"/>
    <property type="project" value="TreeGrafter"/>
</dbReference>
<protein>
    <submittedName>
        <fullName evidence="5">Clamp loader, small subunit</fullName>
    </submittedName>
</protein>
<dbReference type="Gene3D" id="3.40.50.300">
    <property type="entry name" value="P-loop containing nucleotide triphosphate hydrolases"/>
    <property type="match status" value="1"/>
</dbReference>
<dbReference type="InterPro" id="IPR050238">
    <property type="entry name" value="DNA_Rep/Repair_Clamp_Loader"/>
</dbReference>
<dbReference type="RefSeq" id="WP_077123148.1">
    <property type="nucleotide sequence ID" value="NZ_FMUE01000026.1"/>
</dbReference>
<dbReference type="GO" id="GO:0005524">
    <property type="term" value="F:ATP binding"/>
    <property type="evidence" value="ECO:0007669"/>
    <property type="project" value="UniProtKB-KW"/>
</dbReference>
<keyword evidence="1" id="KW-0235">DNA replication</keyword>
<organism evidence="5 6">
    <name type="scientific">Agrobacterium rosae</name>
    <dbReference type="NCBI Taxonomy" id="1972867"/>
    <lineage>
        <taxon>Bacteria</taxon>
        <taxon>Pseudomonadati</taxon>
        <taxon>Pseudomonadota</taxon>
        <taxon>Alphaproteobacteria</taxon>
        <taxon>Hyphomicrobiales</taxon>
        <taxon>Rhizobiaceae</taxon>
        <taxon>Rhizobium/Agrobacterium group</taxon>
        <taxon>Agrobacterium</taxon>
    </lineage>
</organism>
<proteinExistence type="predicted"/>
<dbReference type="SUPFAM" id="SSF52540">
    <property type="entry name" value="P-loop containing nucleoside triphosphate hydrolases"/>
    <property type="match status" value="1"/>
</dbReference>
<feature type="domain" description="ATPase AAA-type core" evidence="4">
    <location>
        <begin position="38"/>
        <end position="155"/>
    </location>
</feature>
<dbReference type="Pfam" id="PF00004">
    <property type="entry name" value="AAA"/>
    <property type="match status" value="1"/>
</dbReference>
<evidence type="ECO:0000256" key="2">
    <source>
        <dbReference type="ARBA" id="ARBA00022741"/>
    </source>
</evidence>
<dbReference type="EMBL" id="FMUE01000026">
    <property type="protein sequence ID" value="SCX36016.1"/>
    <property type="molecule type" value="Genomic_DNA"/>
</dbReference>
<dbReference type="AlphaFoldDB" id="A0A1R3U4Z5"/>
<evidence type="ECO:0000256" key="3">
    <source>
        <dbReference type="ARBA" id="ARBA00022840"/>
    </source>
</evidence>
<evidence type="ECO:0000313" key="5">
    <source>
        <dbReference type="EMBL" id="SCX36016.1"/>
    </source>
</evidence>
<dbReference type="GO" id="GO:0006261">
    <property type="term" value="P:DNA-templated DNA replication"/>
    <property type="evidence" value="ECO:0007669"/>
    <property type="project" value="TreeGrafter"/>
</dbReference>
<gene>
    <name evidence="5" type="ORF">DSM25559_5281</name>
</gene>
<dbReference type="InterPro" id="IPR003959">
    <property type="entry name" value="ATPase_AAA_core"/>
</dbReference>
<dbReference type="Proteomes" id="UP000187891">
    <property type="component" value="Unassembled WGS sequence"/>
</dbReference>